<evidence type="ECO:0000259" key="7">
    <source>
        <dbReference type="Pfam" id="PF07980"/>
    </source>
</evidence>
<feature type="chain" id="PRO_5045244525" evidence="6">
    <location>
        <begin position="22"/>
        <end position="633"/>
    </location>
</feature>
<comment type="subcellular location">
    <subcellularLocation>
        <location evidence="1">Cell outer membrane</location>
    </subcellularLocation>
</comment>
<gene>
    <name evidence="9" type="ORF">JKG61_18075</name>
</gene>
<evidence type="ECO:0000256" key="6">
    <source>
        <dbReference type="SAM" id="SignalP"/>
    </source>
</evidence>
<accession>A0ABS1R7I8</accession>
<dbReference type="Gene3D" id="1.25.40.390">
    <property type="match status" value="1"/>
</dbReference>
<organism evidence="9 10">
    <name type="scientific">Sphingobacterium faecale</name>
    <dbReference type="NCBI Taxonomy" id="2803775"/>
    <lineage>
        <taxon>Bacteria</taxon>
        <taxon>Pseudomonadati</taxon>
        <taxon>Bacteroidota</taxon>
        <taxon>Sphingobacteriia</taxon>
        <taxon>Sphingobacteriales</taxon>
        <taxon>Sphingobacteriaceae</taxon>
        <taxon>Sphingobacterium</taxon>
    </lineage>
</organism>
<evidence type="ECO:0000313" key="9">
    <source>
        <dbReference type="EMBL" id="MBL1410672.1"/>
    </source>
</evidence>
<feature type="signal peptide" evidence="6">
    <location>
        <begin position="1"/>
        <end position="21"/>
    </location>
</feature>
<evidence type="ECO:0000313" key="10">
    <source>
        <dbReference type="Proteomes" id="UP000625283"/>
    </source>
</evidence>
<evidence type="ECO:0000256" key="2">
    <source>
        <dbReference type="ARBA" id="ARBA00006275"/>
    </source>
</evidence>
<evidence type="ECO:0000256" key="4">
    <source>
        <dbReference type="ARBA" id="ARBA00023136"/>
    </source>
</evidence>
<comment type="caution">
    <text evidence="9">The sequence shown here is derived from an EMBL/GenBank/DDBJ whole genome shotgun (WGS) entry which is preliminary data.</text>
</comment>
<feature type="domain" description="RagB/SusD" evidence="7">
    <location>
        <begin position="317"/>
        <end position="633"/>
    </location>
</feature>
<name>A0ABS1R7I8_9SPHI</name>
<dbReference type="Proteomes" id="UP000625283">
    <property type="component" value="Unassembled WGS sequence"/>
</dbReference>
<keyword evidence="10" id="KW-1185">Reference proteome</keyword>
<dbReference type="InterPro" id="IPR033985">
    <property type="entry name" value="SusD-like_N"/>
</dbReference>
<sequence length="633" mass="73084">MKRLKLFLLVGLIVGSSSCQKYLDIVPDNIATIDYAFRMRSTAEKYLFTCYSFLPRSGNMYADPGLFGGDELWLSTDKSWWANWQVALGTQNINNPLLDYWNGYNNSTALWQAISQCNIFLENLDKVPDIDFMEREQWRSEVKFLKAYYHFYLLRMYGPIPIVDKNLPISASGEAVRVFRKPVQEVFDYVVSTMDGAAQDLPLEVRDENAELGRITRPIALTMKAKVLMYAASPLFNNNTEYSSFKNKDGQALFDLDGQNQTKWESAVKACEDAIALCREAGYDLFEFELTQQTRNISEETRIQLNNRGTLTERWNKEIIWANTLSNTRELQVWSAPRVLERSNMGNSEPNGSIGVTMKIAELFYTKNGVPIDEDITYPYTDRFSIRTAESQDRFKIKEGYTTAVLNFDRESRFYGSLGFDGGIWYGNGRYDDTNPHYLQIKSEQIGGKEGVGWHSVTGYYAKKYINISNTSQNTSTYTSINWPWVMLRLSDLYLLYAEALNEVSGPNDKSFEYIDLVRSKAGLKGVKAAWTDFSKNPNKFNSKEGLRSIIQRERMIEMALEGERFWDLRRWKLAPEILNSPIYGWDVDQSSSASYYRRKLLFSQKFGLKDYFWPIRESDIVVNKNLVQNPGW</sequence>
<dbReference type="EMBL" id="JAERTY010000010">
    <property type="protein sequence ID" value="MBL1410672.1"/>
    <property type="molecule type" value="Genomic_DNA"/>
</dbReference>
<dbReference type="PROSITE" id="PS51257">
    <property type="entry name" value="PROKAR_LIPOPROTEIN"/>
    <property type="match status" value="1"/>
</dbReference>
<keyword evidence="3 6" id="KW-0732">Signal</keyword>
<evidence type="ECO:0000256" key="3">
    <source>
        <dbReference type="ARBA" id="ARBA00022729"/>
    </source>
</evidence>
<dbReference type="RefSeq" id="WP_202104364.1">
    <property type="nucleotide sequence ID" value="NZ_JAERTY010000010.1"/>
</dbReference>
<dbReference type="InterPro" id="IPR011990">
    <property type="entry name" value="TPR-like_helical_dom_sf"/>
</dbReference>
<evidence type="ECO:0000259" key="8">
    <source>
        <dbReference type="Pfam" id="PF14322"/>
    </source>
</evidence>
<feature type="domain" description="SusD-like N-terminal" evidence="8">
    <location>
        <begin position="74"/>
        <end position="226"/>
    </location>
</feature>
<reference evidence="9 10" key="1">
    <citation type="submission" date="2021-01" db="EMBL/GenBank/DDBJ databases">
        <title>C459-1 draft genome sequence.</title>
        <authorList>
            <person name="Zhang X.-F."/>
        </authorList>
    </citation>
    <scope>NUCLEOTIDE SEQUENCE [LARGE SCALE GENOMIC DNA]</scope>
    <source>
        <strain evidence="10">C459-1</strain>
    </source>
</reference>
<keyword evidence="5" id="KW-0998">Cell outer membrane</keyword>
<evidence type="ECO:0000256" key="5">
    <source>
        <dbReference type="ARBA" id="ARBA00023237"/>
    </source>
</evidence>
<dbReference type="Pfam" id="PF07980">
    <property type="entry name" value="SusD_RagB"/>
    <property type="match status" value="1"/>
</dbReference>
<dbReference type="Pfam" id="PF14322">
    <property type="entry name" value="SusD-like_3"/>
    <property type="match status" value="1"/>
</dbReference>
<proteinExistence type="inferred from homology"/>
<dbReference type="SUPFAM" id="SSF48452">
    <property type="entry name" value="TPR-like"/>
    <property type="match status" value="1"/>
</dbReference>
<dbReference type="InterPro" id="IPR012944">
    <property type="entry name" value="SusD_RagB_dom"/>
</dbReference>
<protein>
    <submittedName>
        <fullName evidence="9">RagB/SusD family nutrient uptake outer membrane protein</fullName>
    </submittedName>
</protein>
<keyword evidence="4" id="KW-0472">Membrane</keyword>
<evidence type="ECO:0000256" key="1">
    <source>
        <dbReference type="ARBA" id="ARBA00004442"/>
    </source>
</evidence>
<comment type="similarity">
    <text evidence="2">Belongs to the SusD family.</text>
</comment>